<keyword evidence="2" id="KW-1185">Reference proteome</keyword>
<gene>
    <name evidence="1" type="ORF">RR48_05336</name>
</gene>
<dbReference type="InParanoid" id="A0A0N0PD97"/>
<accession>A0A0N0PD97</accession>
<evidence type="ECO:0000313" key="1">
    <source>
        <dbReference type="EMBL" id="KPJ15991.1"/>
    </source>
</evidence>
<reference evidence="1 2" key="1">
    <citation type="journal article" date="2015" name="Nat. Commun.">
        <title>Outbred genome sequencing and CRISPR/Cas9 gene editing in butterflies.</title>
        <authorList>
            <person name="Li X."/>
            <person name="Fan D."/>
            <person name="Zhang W."/>
            <person name="Liu G."/>
            <person name="Zhang L."/>
            <person name="Zhao L."/>
            <person name="Fang X."/>
            <person name="Chen L."/>
            <person name="Dong Y."/>
            <person name="Chen Y."/>
            <person name="Ding Y."/>
            <person name="Zhao R."/>
            <person name="Feng M."/>
            <person name="Zhu Y."/>
            <person name="Feng Y."/>
            <person name="Jiang X."/>
            <person name="Zhu D."/>
            <person name="Xiang H."/>
            <person name="Feng X."/>
            <person name="Li S."/>
            <person name="Wang J."/>
            <person name="Zhang G."/>
            <person name="Kronforst M.R."/>
            <person name="Wang W."/>
        </authorList>
    </citation>
    <scope>NUCLEOTIDE SEQUENCE [LARGE SCALE GENOMIC DNA]</scope>
    <source>
        <strain evidence="1">Ya'a_city_454_Pm</strain>
        <tissue evidence="1">Whole body</tissue>
    </source>
</reference>
<name>A0A0N0PD97_PAPMA</name>
<organism evidence="1 2">
    <name type="scientific">Papilio machaon</name>
    <name type="common">Old World swallowtail butterfly</name>
    <dbReference type="NCBI Taxonomy" id="76193"/>
    <lineage>
        <taxon>Eukaryota</taxon>
        <taxon>Metazoa</taxon>
        <taxon>Ecdysozoa</taxon>
        <taxon>Arthropoda</taxon>
        <taxon>Hexapoda</taxon>
        <taxon>Insecta</taxon>
        <taxon>Pterygota</taxon>
        <taxon>Neoptera</taxon>
        <taxon>Endopterygota</taxon>
        <taxon>Lepidoptera</taxon>
        <taxon>Glossata</taxon>
        <taxon>Ditrysia</taxon>
        <taxon>Papilionoidea</taxon>
        <taxon>Papilionidae</taxon>
        <taxon>Papilioninae</taxon>
        <taxon>Papilio</taxon>
    </lineage>
</organism>
<protein>
    <submittedName>
        <fullName evidence="1">Uncharacterized protein</fullName>
    </submittedName>
</protein>
<dbReference type="Proteomes" id="UP000053240">
    <property type="component" value="Unassembled WGS sequence"/>
</dbReference>
<evidence type="ECO:0000313" key="2">
    <source>
        <dbReference type="Proteomes" id="UP000053240"/>
    </source>
</evidence>
<dbReference type="AlphaFoldDB" id="A0A0N0PD97"/>
<proteinExistence type="predicted"/>
<sequence length="94" mass="10331">MQVLGLLLPTQGHKNYALMTRLASSAGSADFCFANIFAITTVEVFTCNPRQGAVLYPTALGPSAELSHQHLPTYWKWFTLRQYSGTVALVNRGL</sequence>
<dbReference type="EMBL" id="KQ460317">
    <property type="protein sequence ID" value="KPJ15991.1"/>
    <property type="molecule type" value="Genomic_DNA"/>
</dbReference>